<dbReference type="EMBL" id="JADMCD010000004">
    <property type="protein sequence ID" value="MBF8640986.1"/>
    <property type="molecule type" value="Genomic_DNA"/>
</dbReference>
<keyword evidence="10" id="KW-1185">Reference proteome</keyword>
<dbReference type="CDD" id="cd07422">
    <property type="entry name" value="MPP_ApaH"/>
    <property type="match status" value="1"/>
</dbReference>
<dbReference type="PIRSF" id="PIRSF000903">
    <property type="entry name" value="B5n-ttraPtase_sm"/>
    <property type="match status" value="1"/>
</dbReference>
<reference evidence="8 9" key="1">
    <citation type="submission" date="2018-06" db="EMBL/GenBank/DDBJ databases">
        <authorList>
            <consortium name="Pathogen Informatics"/>
            <person name="Doyle S."/>
        </authorList>
    </citation>
    <scope>NUCLEOTIDE SEQUENCE [LARGE SCALE GENOMIC DNA]</scope>
    <source>
        <strain evidence="8 9">NCTC11842</strain>
    </source>
</reference>
<dbReference type="InterPro" id="IPR004617">
    <property type="entry name" value="ApaH"/>
</dbReference>
<comment type="catalytic activity">
    <reaction evidence="4 5">
        <text>P(1),P(4)-bis(5'-adenosyl) tetraphosphate + H2O = 2 ADP + 2 H(+)</text>
        <dbReference type="Rhea" id="RHEA:24252"/>
        <dbReference type="ChEBI" id="CHEBI:15377"/>
        <dbReference type="ChEBI" id="CHEBI:15378"/>
        <dbReference type="ChEBI" id="CHEBI:58141"/>
        <dbReference type="ChEBI" id="CHEBI:456216"/>
        <dbReference type="EC" id="3.6.1.41"/>
    </reaction>
</comment>
<evidence type="ECO:0000256" key="1">
    <source>
        <dbReference type="ARBA" id="ARBA00003413"/>
    </source>
</evidence>
<dbReference type="Proteomes" id="UP000250443">
    <property type="component" value="Unassembled WGS sequence"/>
</dbReference>
<dbReference type="RefSeq" id="WP_010795979.1">
    <property type="nucleotide sequence ID" value="NZ_FQYS01000004.1"/>
</dbReference>
<name>A0A2X2CZ86_PSELU</name>
<dbReference type="Proteomes" id="UP000626180">
    <property type="component" value="Unassembled WGS sequence"/>
</dbReference>
<dbReference type="PANTHER" id="PTHR40942:SF4">
    <property type="entry name" value="CYTOCHROME C5"/>
    <property type="match status" value="1"/>
</dbReference>
<evidence type="ECO:0000256" key="5">
    <source>
        <dbReference type="HAMAP-Rule" id="MF_00199"/>
    </source>
</evidence>
<sequence>MTLYAVGDLQGCLDPLKCLLEEVDFDPAQDRLWLVGDLVNRGPQSLETLRFLYDMRESIVTVLGNHDLHLLAVSLHPERMKKSDTLRKILKASDCDELLSWLRQQPLLHYDEPRDTILVHAGLPPQWTLEKALSLAKEVETVLRDDEHFPQFIDGMYGNEPALWEESLEGATRWRVITNYLTRMRFCAPDGTLELKTKEASGSAPDGYAPWFSHPGRLTRQHRLIFGHWAALEGRCDEPGVFALDTGCVWGNKMTLMNVDTGERHSCACQEGG</sequence>
<dbReference type="InterPro" id="IPR004843">
    <property type="entry name" value="Calcineurin-like_PHP"/>
</dbReference>
<evidence type="ECO:0000256" key="4">
    <source>
        <dbReference type="ARBA" id="ARBA00049417"/>
    </source>
</evidence>
<evidence type="ECO:0000313" key="10">
    <source>
        <dbReference type="Proteomes" id="UP000626180"/>
    </source>
</evidence>
<evidence type="ECO:0000256" key="3">
    <source>
        <dbReference type="ARBA" id="ARBA00022801"/>
    </source>
</evidence>
<dbReference type="PANTHER" id="PTHR40942">
    <property type="match status" value="1"/>
</dbReference>
<dbReference type="EC" id="3.6.1.41" evidence="5"/>
<dbReference type="AlphaFoldDB" id="A0A2X2CZ86"/>
<dbReference type="Pfam" id="PF00149">
    <property type="entry name" value="Metallophos"/>
    <property type="match status" value="1"/>
</dbReference>
<gene>
    <name evidence="5 8" type="primary">apaH</name>
    <name evidence="7" type="ORF">IRZ65_09835</name>
    <name evidence="8" type="ORF">NCTC11842_04231</name>
</gene>
<keyword evidence="3 5" id="KW-0378">Hydrolase</keyword>
<dbReference type="NCBIfam" id="TIGR00668">
    <property type="entry name" value="apaH"/>
    <property type="match status" value="1"/>
</dbReference>
<comment type="similarity">
    <text evidence="2 5">Belongs to the Ap4A hydrolase family.</text>
</comment>
<dbReference type="NCBIfam" id="NF001204">
    <property type="entry name" value="PRK00166.1"/>
    <property type="match status" value="1"/>
</dbReference>
<dbReference type="Gene3D" id="3.60.21.10">
    <property type="match status" value="1"/>
</dbReference>
<evidence type="ECO:0000313" key="7">
    <source>
        <dbReference type="EMBL" id="MBF8640986.1"/>
    </source>
</evidence>
<evidence type="ECO:0000259" key="6">
    <source>
        <dbReference type="Pfam" id="PF00149"/>
    </source>
</evidence>
<accession>A0A2X2CZ86</accession>
<dbReference type="InterPro" id="IPR029052">
    <property type="entry name" value="Metallo-depent_PP-like"/>
</dbReference>
<evidence type="ECO:0000313" key="8">
    <source>
        <dbReference type="EMBL" id="SPZ12011.1"/>
    </source>
</evidence>
<proteinExistence type="inferred from homology"/>
<reference evidence="7 10" key="2">
    <citation type="submission" date="2020-10" db="EMBL/GenBank/DDBJ databases">
        <title>Genome sequences of Pseudomonas isolates.</title>
        <authorList>
            <person name="Wessels L."/>
            <person name="Reich F."/>
            <person name="Hammerl J."/>
        </authorList>
    </citation>
    <scope>NUCLEOTIDE SEQUENCE [LARGE SCALE GENOMIC DNA]</scope>
    <source>
        <strain evidence="7 10">20-MO00624-0</strain>
    </source>
</reference>
<dbReference type="SUPFAM" id="SSF56300">
    <property type="entry name" value="Metallo-dependent phosphatases"/>
    <property type="match status" value="1"/>
</dbReference>
<dbReference type="HAMAP" id="MF_00199">
    <property type="entry name" value="ApaH"/>
    <property type="match status" value="1"/>
</dbReference>
<protein>
    <recommendedName>
        <fullName evidence="5">Bis(5'-nucleosyl)-tetraphosphatase, symmetrical</fullName>
        <ecNumber evidence="5">3.6.1.41</ecNumber>
    </recommendedName>
    <alternativeName>
        <fullName evidence="5">Ap4A hydrolase</fullName>
    </alternativeName>
    <alternativeName>
        <fullName evidence="5">Diadenosine 5',5'''-P1,P4-tetraphosphate pyrophosphohydrolase</fullName>
    </alternativeName>
    <alternativeName>
        <fullName evidence="5">Diadenosine tetraphosphatase</fullName>
    </alternativeName>
</protein>
<evidence type="ECO:0000313" key="9">
    <source>
        <dbReference type="Proteomes" id="UP000250443"/>
    </source>
</evidence>
<feature type="domain" description="Calcineurin-like phosphoesterase" evidence="6">
    <location>
        <begin position="1"/>
        <end position="145"/>
    </location>
</feature>
<organism evidence="8 9">
    <name type="scientific">Pseudomonas luteola</name>
    <dbReference type="NCBI Taxonomy" id="47886"/>
    <lineage>
        <taxon>Bacteria</taxon>
        <taxon>Pseudomonadati</taxon>
        <taxon>Pseudomonadota</taxon>
        <taxon>Gammaproteobacteria</taxon>
        <taxon>Pseudomonadales</taxon>
        <taxon>Pseudomonadaceae</taxon>
        <taxon>Pseudomonas</taxon>
    </lineage>
</organism>
<dbReference type="GO" id="GO:0008803">
    <property type="term" value="F:bis(5'-nucleosyl)-tetraphosphatase (symmetrical) activity"/>
    <property type="evidence" value="ECO:0007669"/>
    <property type="project" value="UniProtKB-UniRule"/>
</dbReference>
<dbReference type="EMBL" id="UAUF01000014">
    <property type="protein sequence ID" value="SPZ12011.1"/>
    <property type="molecule type" value="Genomic_DNA"/>
</dbReference>
<evidence type="ECO:0000256" key="2">
    <source>
        <dbReference type="ARBA" id="ARBA00005419"/>
    </source>
</evidence>
<comment type="function">
    <text evidence="1 5">Hydrolyzes diadenosine 5',5'''-P1,P4-tetraphosphate to yield ADP.</text>
</comment>